<dbReference type="GO" id="GO:0009231">
    <property type="term" value="P:riboflavin biosynthetic process"/>
    <property type="evidence" value="ECO:0007669"/>
    <property type="project" value="InterPro"/>
</dbReference>
<dbReference type="InterPro" id="IPR050765">
    <property type="entry name" value="Riboflavin_Biosynth_HTPR"/>
</dbReference>
<gene>
    <name evidence="5" type="ORF">J9259_10090</name>
</gene>
<name>A0A8J7YLG9_9ARCH</name>
<organism evidence="5 6">
    <name type="scientific">Candidatus Sysuiplasma superficiale</name>
    <dbReference type="NCBI Taxonomy" id="2823368"/>
    <lineage>
        <taxon>Archaea</taxon>
        <taxon>Methanobacteriati</taxon>
        <taxon>Thermoplasmatota</taxon>
        <taxon>Thermoplasmata</taxon>
        <taxon>Candidatus Sysuiplasmatales</taxon>
        <taxon>Candidatus Sysuiplasmataceae</taxon>
        <taxon>Candidatus Sysuiplasma</taxon>
    </lineage>
</organism>
<evidence type="ECO:0000259" key="4">
    <source>
        <dbReference type="Pfam" id="PF01872"/>
    </source>
</evidence>
<dbReference type="PANTHER" id="PTHR38011">
    <property type="entry name" value="DIHYDROFOLATE REDUCTASE FAMILY PROTEIN (AFU_ORTHOLOGUE AFUA_8G06820)"/>
    <property type="match status" value="1"/>
</dbReference>
<evidence type="ECO:0000256" key="2">
    <source>
        <dbReference type="ARBA" id="ARBA00022857"/>
    </source>
</evidence>
<dbReference type="Gene3D" id="3.40.430.10">
    <property type="entry name" value="Dihydrofolate Reductase, subunit A"/>
    <property type="match status" value="1"/>
</dbReference>
<dbReference type="Pfam" id="PF01872">
    <property type="entry name" value="RibD_C"/>
    <property type="match status" value="1"/>
</dbReference>
<dbReference type="Proteomes" id="UP000716004">
    <property type="component" value="Unassembled WGS sequence"/>
</dbReference>
<dbReference type="GO" id="GO:0008703">
    <property type="term" value="F:5-amino-6-(5-phosphoribosylamino)uracil reductase activity"/>
    <property type="evidence" value="ECO:0007669"/>
    <property type="project" value="InterPro"/>
</dbReference>
<sequence length="197" mass="21554">LTGSETLMAGSRRSAIRTVEKGPRTTGDFLPDDVTGAVGERVDWKGWHAVVDSKGRIPWETREETFWGKAWHPLVLASNDTPSGYLATLRQKMIPYLVTGSGQVDLGWSMAKLHTKLGINSIASLGGSRLNGALLRAGLFDEVSVVLVPMLAGGEMTPTSFECRDLELNEMPVALRLLSSEVQDDGSVWLRYLRKPT</sequence>
<feature type="non-terminal residue" evidence="5">
    <location>
        <position position="1"/>
    </location>
</feature>
<dbReference type="InterPro" id="IPR024072">
    <property type="entry name" value="DHFR-like_dom_sf"/>
</dbReference>
<evidence type="ECO:0000256" key="1">
    <source>
        <dbReference type="ARBA" id="ARBA00005104"/>
    </source>
</evidence>
<feature type="domain" description="Bacterial bifunctional deaminase-reductase C-terminal" evidence="4">
    <location>
        <begin position="4"/>
        <end position="185"/>
    </location>
</feature>
<comment type="pathway">
    <text evidence="1">Cofactor biosynthesis; riboflavin biosynthesis.</text>
</comment>
<protein>
    <submittedName>
        <fullName evidence="5">Dihydrofolate reductase family protein</fullName>
    </submittedName>
</protein>
<accession>A0A8J7YLG9</accession>
<evidence type="ECO:0000313" key="6">
    <source>
        <dbReference type="Proteomes" id="UP000716004"/>
    </source>
</evidence>
<dbReference type="EMBL" id="JAGVSJ010000086">
    <property type="protein sequence ID" value="MBX8632842.1"/>
    <property type="molecule type" value="Genomic_DNA"/>
</dbReference>
<keyword evidence="3" id="KW-0560">Oxidoreductase</keyword>
<keyword evidence="2" id="KW-0521">NADP</keyword>
<dbReference type="PANTHER" id="PTHR38011:SF7">
    <property type="entry name" value="2,5-DIAMINO-6-RIBOSYLAMINO-4(3H)-PYRIMIDINONE 5'-PHOSPHATE REDUCTASE"/>
    <property type="match status" value="1"/>
</dbReference>
<reference evidence="5" key="1">
    <citation type="submission" date="2021-04" db="EMBL/GenBank/DDBJ databases">
        <title>Genomic insights into ecological role and evolution of a novel Thermoplasmata order Candidatus Sysuiplasmatales.</title>
        <authorList>
            <person name="Yuan Y."/>
        </authorList>
    </citation>
    <scope>NUCLEOTIDE SEQUENCE</scope>
    <source>
        <strain evidence="5">YP2-bin.285</strain>
    </source>
</reference>
<evidence type="ECO:0000313" key="5">
    <source>
        <dbReference type="EMBL" id="MBX8632842.1"/>
    </source>
</evidence>
<dbReference type="AlphaFoldDB" id="A0A8J7YLG9"/>
<dbReference type="SUPFAM" id="SSF53597">
    <property type="entry name" value="Dihydrofolate reductase-like"/>
    <property type="match status" value="1"/>
</dbReference>
<dbReference type="InterPro" id="IPR002734">
    <property type="entry name" value="RibDG_C"/>
</dbReference>
<proteinExistence type="predicted"/>
<comment type="caution">
    <text evidence="5">The sequence shown here is derived from an EMBL/GenBank/DDBJ whole genome shotgun (WGS) entry which is preliminary data.</text>
</comment>
<evidence type="ECO:0000256" key="3">
    <source>
        <dbReference type="ARBA" id="ARBA00023002"/>
    </source>
</evidence>